<keyword evidence="12" id="KW-0624">Polysaccharide degradation</keyword>
<feature type="non-terminal residue" evidence="14">
    <location>
        <position position="296"/>
    </location>
</feature>
<feature type="domain" description="GH16" evidence="13">
    <location>
        <begin position="1"/>
        <end position="296"/>
    </location>
</feature>
<evidence type="ECO:0000256" key="1">
    <source>
        <dbReference type="ARBA" id="ARBA00000124"/>
    </source>
</evidence>
<evidence type="ECO:0000256" key="12">
    <source>
        <dbReference type="ARBA" id="ARBA00023326"/>
    </source>
</evidence>
<evidence type="ECO:0000256" key="11">
    <source>
        <dbReference type="ARBA" id="ARBA00023295"/>
    </source>
</evidence>
<evidence type="ECO:0000256" key="9">
    <source>
        <dbReference type="ARBA" id="ARBA00023180"/>
    </source>
</evidence>
<evidence type="ECO:0000256" key="4">
    <source>
        <dbReference type="ARBA" id="ARBA00012599"/>
    </source>
</evidence>
<keyword evidence="15" id="KW-1185">Reference proteome</keyword>
<dbReference type="CDD" id="cd02181">
    <property type="entry name" value="GH16_fungal_Lam16A_glucanase"/>
    <property type="match status" value="1"/>
</dbReference>
<dbReference type="PANTHER" id="PTHR10963:SF58">
    <property type="entry name" value="ENDO-1,3(4)-BETA-GLUCANASE XGEA"/>
    <property type="match status" value="1"/>
</dbReference>
<dbReference type="AlphaFoldDB" id="A0A9P4IC46"/>
<evidence type="ECO:0000256" key="3">
    <source>
        <dbReference type="ARBA" id="ARBA00006865"/>
    </source>
</evidence>
<keyword evidence="6 14" id="KW-0378">Hydrolase</keyword>
<keyword evidence="11" id="KW-0326">Glycosidase</keyword>
<keyword evidence="5" id="KW-0732">Signal</keyword>
<evidence type="ECO:0000313" key="14">
    <source>
        <dbReference type="EMBL" id="KAF2098069.1"/>
    </source>
</evidence>
<dbReference type="PANTHER" id="PTHR10963">
    <property type="entry name" value="GLYCOSYL HYDROLASE-RELATED"/>
    <property type="match status" value="1"/>
</dbReference>
<dbReference type="EC" id="3.2.1.6" evidence="4"/>
<keyword evidence="8" id="KW-0472">Membrane</keyword>
<dbReference type="EMBL" id="ML978127">
    <property type="protein sequence ID" value="KAF2098069.1"/>
    <property type="molecule type" value="Genomic_DNA"/>
</dbReference>
<dbReference type="Proteomes" id="UP000799772">
    <property type="component" value="Unassembled WGS sequence"/>
</dbReference>
<name>A0A9P4IC46_9PEZI</name>
<evidence type="ECO:0000313" key="15">
    <source>
        <dbReference type="Proteomes" id="UP000799772"/>
    </source>
</evidence>
<evidence type="ECO:0000256" key="5">
    <source>
        <dbReference type="ARBA" id="ARBA00022729"/>
    </source>
</evidence>
<keyword evidence="9" id="KW-0325">Glycoprotein</keyword>
<dbReference type="InterPro" id="IPR050546">
    <property type="entry name" value="Glycosyl_Hydrlase_16"/>
</dbReference>
<dbReference type="PROSITE" id="PS51762">
    <property type="entry name" value="GH16_2"/>
    <property type="match status" value="1"/>
</dbReference>
<dbReference type="GO" id="GO:0016020">
    <property type="term" value="C:membrane"/>
    <property type="evidence" value="ECO:0007669"/>
    <property type="project" value="UniProtKB-SubCell"/>
</dbReference>
<dbReference type="GO" id="GO:0030245">
    <property type="term" value="P:cellulose catabolic process"/>
    <property type="evidence" value="ECO:0007669"/>
    <property type="project" value="UniProtKB-KW"/>
</dbReference>
<comment type="subcellular location">
    <subcellularLocation>
        <location evidence="2">Membrane</location>
    </subcellularLocation>
</comment>
<keyword evidence="7" id="KW-0136">Cellulose degradation</keyword>
<dbReference type="OrthoDB" id="192832at2759"/>
<evidence type="ECO:0000256" key="10">
    <source>
        <dbReference type="ARBA" id="ARBA00023277"/>
    </source>
</evidence>
<protein>
    <recommendedName>
        <fullName evidence="4">endo-1,3(4)-beta-glucanase</fullName>
        <ecNumber evidence="4">3.2.1.6</ecNumber>
    </recommendedName>
</protein>
<evidence type="ECO:0000256" key="6">
    <source>
        <dbReference type="ARBA" id="ARBA00022801"/>
    </source>
</evidence>
<dbReference type="SUPFAM" id="SSF49899">
    <property type="entry name" value="Concanavalin A-like lectins/glucanases"/>
    <property type="match status" value="1"/>
</dbReference>
<dbReference type="InterPro" id="IPR000757">
    <property type="entry name" value="Beta-glucanase-like"/>
</dbReference>
<comment type="similarity">
    <text evidence="3">Belongs to the glycosyl hydrolase 16 family.</text>
</comment>
<comment type="catalytic activity">
    <reaction evidence="1">
        <text>Endohydrolysis of (1-&gt;3)- or (1-&gt;4)-linkages in beta-D-glucans when the glucose residue whose reducing group is involved in the linkage to be hydrolyzed is itself substituted at C-3.</text>
        <dbReference type="EC" id="3.2.1.6"/>
    </reaction>
</comment>
<feature type="non-terminal residue" evidence="14">
    <location>
        <position position="1"/>
    </location>
</feature>
<evidence type="ECO:0000256" key="7">
    <source>
        <dbReference type="ARBA" id="ARBA00023001"/>
    </source>
</evidence>
<sequence>YALQDVYQGDGFFDNFNFFSAADPTHGFVKYLNHSEAVTHGLINTSSGVAVFGADGFNTIYDNSGRSSIRIESKKSYTHGLFIADISHMPGSLCGIWPAFWTLGSGEWPGNGEIDIIEGVNLNEVNAFTLHTSDVCIMNNTRETGTLETDNCAVSYSTTGCTGKASGNNTYGDGFNDIKGGVYAMQWTSQFIKIWFFPRDSIPDSISRGAPEVSEFGTPQANFHGSCDIDEHFKKHRIVFDTTFCGDFAGSVYHQSTCPQVEGMDSMGSCIDYVKNNPSDYLDAFWSVNYIKVYEE</sequence>
<accession>A0A9P4IC46</accession>
<comment type="caution">
    <text evidence="14">The sequence shown here is derived from an EMBL/GenBank/DDBJ whole genome shotgun (WGS) entry which is preliminary data.</text>
</comment>
<keyword evidence="10" id="KW-0119">Carbohydrate metabolism</keyword>
<reference evidence="14" key="1">
    <citation type="journal article" date="2020" name="Stud. Mycol.">
        <title>101 Dothideomycetes genomes: a test case for predicting lifestyles and emergence of pathogens.</title>
        <authorList>
            <person name="Haridas S."/>
            <person name="Albert R."/>
            <person name="Binder M."/>
            <person name="Bloem J."/>
            <person name="Labutti K."/>
            <person name="Salamov A."/>
            <person name="Andreopoulos B."/>
            <person name="Baker S."/>
            <person name="Barry K."/>
            <person name="Bills G."/>
            <person name="Bluhm B."/>
            <person name="Cannon C."/>
            <person name="Castanera R."/>
            <person name="Culley D."/>
            <person name="Daum C."/>
            <person name="Ezra D."/>
            <person name="Gonzalez J."/>
            <person name="Henrissat B."/>
            <person name="Kuo A."/>
            <person name="Liang C."/>
            <person name="Lipzen A."/>
            <person name="Lutzoni F."/>
            <person name="Magnuson J."/>
            <person name="Mondo S."/>
            <person name="Nolan M."/>
            <person name="Ohm R."/>
            <person name="Pangilinan J."/>
            <person name="Park H.-J."/>
            <person name="Ramirez L."/>
            <person name="Alfaro M."/>
            <person name="Sun H."/>
            <person name="Tritt A."/>
            <person name="Yoshinaga Y."/>
            <person name="Zwiers L.-H."/>
            <person name="Turgeon B."/>
            <person name="Goodwin S."/>
            <person name="Spatafora J."/>
            <person name="Crous P."/>
            <person name="Grigoriev I."/>
        </authorList>
    </citation>
    <scope>NUCLEOTIDE SEQUENCE</scope>
    <source>
        <strain evidence="14">CBS 133067</strain>
    </source>
</reference>
<evidence type="ECO:0000259" key="13">
    <source>
        <dbReference type="PROSITE" id="PS51762"/>
    </source>
</evidence>
<dbReference type="Pfam" id="PF26113">
    <property type="entry name" value="GH16_XgeA"/>
    <property type="match status" value="1"/>
</dbReference>
<proteinExistence type="inferred from homology"/>
<evidence type="ECO:0000256" key="8">
    <source>
        <dbReference type="ARBA" id="ARBA00023136"/>
    </source>
</evidence>
<dbReference type="GO" id="GO:0052861">
    <property type="term" value="F:endo-1,3(4)-beta-glucanase activity"/>
    <property type="evidence" value="ECO:0007669"/>
    <property type="project" value="UniProtKB-EC"/>
</dbReference>
<organism evidence="14 15">
    <name type="scientific">Rhizodiscina lignyota</name>
    <dbReference type="NCBI Taxonomy" id="1504668"/>
    <lineage>
        <taxon>Eukaryota</taxon>
        <taxon>Fungi</taxon>
        <taxon>Dikarya</taxon>
        <taxon>Ascomycota</taxon>
        <taxon>Pezizomycotina</taxon>
        <taxon>Dothideomycetes</taxon>
        <taxon>Pleosporomycetidae</taxon>
        <taxon>Aulographales</taxon>
        <taxon>Rhizodiscinaceae</taxon>
        <taxon>Rhizodiscina</taxon>
    </lineage>
</organism>
<dbReference type="FunFam" id="2.60.120.200:FF:000114">
    <property type="entry name" value="Probable endo-1,3(4)-beta-glucanase NFIA_089530"/>
    <property type="match status" value="1"/>
</dbReference>
<evidence type="ECO:0000256" key="2">
    <source>
        <dbReference type="ARBA" id="ARBA00004370"/>
    </source>
</evidence>
<dbReference type="Gene3D" id="2.60.120.200">
    <property type="match status" value="1"/>
</dbReference>
<gene>
    <name evidence="14" type="ORF">NA57DRAFT_14229</name>
</gene>
<dbReference type="InterPro" id="IPR013320">
    <property type="entry name" value="ConA-like_dom_sf"/>
</dbReference>